<dbReference type="PANTHER" id="PTHR43685">
    <property type="entry name" value="GLYCOSYLTRANSFERASE"/>
    <property type="match status" value="1"/>
</dbReference>
<organism evidence="2 3">
    <name type="scientific">Ulvibacter litoralis</name>
    <dbReference type="NCBI Taxonomy" id="227084"/>
    <lineage>
        <taxon>Bacteria</taxon>
        <taxon>Pseudomonadati</taxon>
        <taxon>Bacteroidota</taxon>
        <taxon>Flavobacteriia</taxon>
        <taxon>Flavobacteriales</taxon>
        <taxon>Flavobacteriaceae</taxon>
        <taxon>Ulvibacter</taxon>
    </lineage>
</organism>
<dbReference type="InterPro" id="IPR050834">
    <property type="entry name" value="Glycosyltransf_2"/>
</dbReference>
<keyword evidence="3" id="KW-1185">Reference proteome</keyword>
<dbReference type="Pfam" id="PF00535">
    <property type="entry name" value="Glycos_transf_2"/>
    <property type="match status" value="1"/>
</dbReference>
<gene>
    <name evidence="2" type="ORF">SAMN05421855_103349</name>
</gene>
<dbReference type="SUPFAM" id="SSF53448">
    <property type="entry name" value="Nucleotide-diphospho-sugar transferases"/>
    <property type="match status" value="1"/>
</dbReference>
<dbReference type="Gene3D" id="3.90.550.10">
    <property type="entry name" value="Spore Coat Polysaccharide Biosynthesis Protein SpsA, Chain A"/>
    <property type="match status" value="1"/>
</dbReference>
<proteinExistence type="predicted"/>
<dbReference type="EMBL" id="FNBA01000003">
    <property type="protein sequence ID" value="SDE92061.1"/>
    <property type="molecule type" value="Genomic_DNA"/>
</dbReference>
<dbReference type="PANTHER" id="PTHR43685:SF2">
    <property type="entry name" value="GLYCOSYLTRANSFERASE 2-LIKE DOMAIN-CONTAINING PROTEIN"/>
    <property type="match status" value="1"/>
</dbReference>
<dbReference type="GO" id="GO:0016740">
    <property type="term" value="F:transferase activity"/>
    <property type="evidence" value="ECO:0007669"/>
    <property type="project" value="UniProtKB-KW"/>
</dbReference>
<reference evidence="2 3" key="1">
    <citation type="submission" date="2016-10" db="EMBL/GenBank/DDBJ databases">
        <authorList>
            <person name="de Groot N.N."/>
        </authorList>
    </citation>
    <scope>NUCLEOTIDE SEQUENCE [LARGE SCALE GENOMIC DNA]</scope>
    <source>
        <strain evidence="2 3">DSM 16195</strain>
    </source>
</reference>
<name>A0A1G7GVD2_9FLAO</name>
<dbReference type="InterPro" id="IPR001173">
    <property type="entry name" value="Glyco_trans_2-like"/>
</dbReference>
<sequence>MATYNRAHFIVETLAAIQKQTHINWECLIIDDGGTDNTLEVISPILEVDPRFSFLKRPNSYGKGLPGCRNYGIDTATGDYIIFFDDDDIPHPQNLEICLNELKDSSFKFCRYLRAVFFGEFDYKFDSKNSFGKVTFTHNDLSKMIDHTISFNSCAVLWSKSCFEKNRFNETLMYAEEWECYSRILSEKIKGVCIEKTLFYGRKHANSNTGEFWKKNPVRQNSKKEAIRLIMENLRAKNLLTSYLFTYLSGLAISFRDRRLIDDIIKRVGLSLRQKIILHIKYTVYPIWVAYKRLLKTKKPKNVI</sequence>
<dbReference type="AlphaFoldDB" id="A0A1G7GVD2"/>
<accession>A0A1G7GVD2</accession>
<dbReference type="STRING" id="227084.SAMN05421855_103349"/>
<protein>
    <submittedName>
        <fullName evidence="2">Glycosyltransferase involved in cell wall bisynthesis</fullName>
    </submittedName>
</protein>
<keyword evidence="2" id="KW-0808">Transferase</keyword>
<evidence type="ECO:0000313" key="2">
    <source>
        <dbReference type="EMBL" id="SDE92061.1"/>
    </source>
</evidence>
<dbReference type="InterPro" id="IPR029044">
    <property type="entry name" value="Nucleotide-diphossugar_trans"/>
</dbReference>
<evidence type="ECO:0000259" key="1">
    <source>
        <dbReference type="Pfam" id="PF00535"/>
    </source>
</evidence>
<dbReference type="Proteomes" id="UP000199321">
    <property type="component" value="Unassembled WGS sequence"/>
</dbReference>
<feature type="domain" description="Glycosyltransferase 2-like" evidence="1">
    <location>
        <begin position="1"/>
        <end position="157"/>
    </location>
</feature>
<evidence type="ECO:0000313" key="3">
    <source>
        <dbReference type="Proteomes" id="UP000199321"/>
    </source>
</evidence>
<dbReference type="CDD" id="cd00761">
    <property type="entry name" value="Glyco_tranf_GTA_type"/>
    <property type="match status" value="1"/>
</dbReference>